<dbReference type="InterPro" id="IPR021725">
    <property type="entry name" value="Cdd1"/>
</dbReference>
<evidence type="ECO:0000313" key="2">
    <source>
        <dbReference type="Proteomes" id="UP001597319"/>
    </source>
</evidence>
<reference evidence="2" key="1">
    <citation type="journal article" date="2019" name="Int. J. Syst. Evol. Microbiol.">
        <title>The Global Catalogue of Microorganisms (GCM) 10K type strain sequencing project: providing services to taxonomists for standard genome sequencing and annotation.</title>
        <authorList>
            <consortium name="The Broad Institute Genomics Platform"/>
            <consortium name="The Broad Institute Genome Sequencing Center for Infectious Disease"/>
            <person name="Wu L."/>
            <person name="Ma J."/>
        </authorList>
    </citation>
    <scope>NUCLEOTIDE SEQUENCE [LARGE SCALE GENOMIC DNA]</scope>
    <source>
        <strain evidence="2">KCTC 52274</strain>
    </source>
</reference>
<protein>
    <submittedName>
        <fullName evidence="1">Helix-hairpin-helix domain-containing protein</fullName>
    </submittedName>
</protein>
<dbReference type="EMBL" id="JBHULE010000008">
    <property type="protein sequence ID" value="MFD2562568.1"/>
    <property type="molecule type" value="Genomic_DNA"/>
</dbReference>
<name>A0ABW5LCD6_9FLAO</name>
<comment type="caution">
    <text evidence="1">The sequence shown here is derived from an EMBL/GenBank/DDBJ whole genome shotgun (WGS) entry which is preliminary data.</text>
</comment>
<proteinExistence type="predicted"/>
<sequence length="155" mass="18336">MRTKTNIKLNLSDIERSNLRKQKIKISEILNYAVDELEVILGVSPERAKEIYALADFQRIPSIGIKFAEDLIFLGYYSITELQDKDGAELTNQYEKKKGYRIDSCVEDQFRLAVHFANTSDYSKNWWDFTTERKNYRNNFGYPKDRPVKNWHEVL</sequence>
<organism evidence="1 2">
    <name type="scientific">Aquimarina rubra</name>
    <dbReference type="NCBI Taxonomy" id="1920033"/>
    <lineage>
        <taxon>Bacteria</taxon>
        <taxon>Pseudomonadati</taxon>
        <taxon>Bacteroidota</taxon>
        <taxon>Flavobacteriia</taxon>
        <taxon>Flavobacteriales</taxon>
        <taxon>Flavobacteriaceae</taxon>
        <taxon>Aquimarina</taxon>
    </lineage>
</organism>
<accession>A0ABW5LCD6</accession>
<keyword evidence="2" id="KW-1185">Reference proteome</keyword>
<dbReference type="Pfam" id="PF11731">
    <property type="entry name" value="Cdd1"/>
    <property type="match status" value="1"/>
</dbReference>
<dbReference type="RefSeq" id="WP_378291270.1">
    <property type="nucleotide sequence ID" value="NZ_JBHULE010000008.1"/>
</dbReference>
<evidence type="ECO:0000313" key="1">
    <source>
        <dbReference type="EMBL" id="MFD2562568.1"/>
    </source>
</evidence>
<gene>
    <name evidence="1" type="ORF">ACFSR1_07765</name>
</gene>
<dbReference type="Proteomes" id="UP001597319">
    <property type="component" value="Unassembled WGS sequence"/>
</dbReference>